<dbReference type="InterPro" id="IPR036866">
    <property type="entry name" value="RibonucZ/Hydroxyglut_hydro"/>
</dbReference>
<evidence type="ECO:0000259" key="6">
    <source>
        <dbReference type="SMART" id="SM00849"/>
    </source>
</evidence>
<dbReference type="SUPFAM" id="SSF56281">
    <property type="entry name" value="Metallo-hydrolase/oxidoreductase"/>
    <property type="match status" value="1"/>
</dbReference>
<comment type="similarity">
    <text evidence="1">Belongs to the metallo-beta-lactamase superfamily.</text>
</comment>
<dbReference type="Proteomes" id="UP000476411">
    <property type="component" value="Chromosome"/>
</dbReference>
<dbReference type="AlphaFoldDB" id="A0A6B9ZBJ3"/>
<keyword evidence="2" id="KW-0479">Metal-binding</keyword>
<sequence>MNVHFQLIWRTAIIAALITISHALHAQQLKAPLEQAGYYRIQVGDYEVTALSDGTVPIHLHELLTNVSDKEIDSLSALSFQTATAEASVNAYLIRTGGKLVLIDAGTAELYGPTLGHLPESLQKIGVSPEQIDAILITHIHTDHTGGLMLGDKMMFPNATIYISRPETDFWLSETSRKHAPERLQKWFKEAADKVGPYMAAGKVKNFEYGQELLPGITPLATPGHTPGHTFYSLESKGERMLFVGDIIHAAAVQLPSPSVTITFDVDPGAAAAQRIKAFKDAAAKGYWVAADHVSFPGVGHLRAQGNGFIWIPVNYSTLGNGQ</sequence>
<dbReference type="Pfam" id="PF00753">
    <property type="entry name" value="Lactamase_B"/>
    <property type="match status" value="1"/>
</dbReference>
<evidence type="ECO:0000256" key="3">
    <source>
        <dbReference type="ARBA" id="ARBA00022801"/>
    </source>
</evidence>
<organism evidence="7 8">
    <name type="scientific">Chitinophaga agri</name>
    <dbReference type="NCBI Taxonomy" id="2703787"/>
    <lineage>
        <taxon>Bacteria</taxon>
        <taxon>Pseudomonadati</taxon>
        <taxon>Bacteroidota</taxon>
        <taxon>Chitinophagia</taxon>
        <taxon>Chitinophagales</taxon>
        <taxon>Chitinophagaceae</taxon>
        <taxon>Chitinophaga</taxon>
    </lineage>
</organism>
<proteinExistence type="inferred from homology"/>
<dbReference type="InterPro" id="IPR051013">
    <property type="entry name" value="MBL_superfamily_lactonases"/>
</dbReference>
<dbReference type="PANTHER" id="PTHR42978:SF6">
    <property type="entry name" value="QUORUM-QUENCHING LACTONASE YTNP-RELATED"/>
    <property type="match status" value="1"/>
</dbReference>
<feature type="domain" description="Metallo-beta-lactamase" evidence="6">
    <location>
        <begin position="88"/>
        <end position="293"/>
    </location>
</feature>
<name>A0A6B9ZBJ3_9BACT</name>
<feature type="signal peptide" evidence="5">
    <location>
        <begin position="1"/>
        <end position="26"/>
    </location>
</feature>
<dbReference type="RefSeq" id="WP_162331363.1">
    <property type="nucleotide sequence ID" value="NZ_CP048113.1"/>
</dbReference>
<evidence type="ECO:0000256" key="1">
    <source>
        <dbReference type="ARBA" id="ARBA00007749"/>
    </source>
</evidence>
<evidence type="ECO:0000313" key="7">
    <source>
        <dbReference type="EMBL" id="QHS59668.1"/>
    </source>
</evidence>
<keyword evidence="3 7" id="KW-0378">Hydrolase</keyword>
<dbReference type="GO" id="GO:0046872">
    <property type="term" value="F:metal ion binding"/>
    <property type="evidence" value="ECO:0007669"/>
    <property type="project" value="UniProtKB-KW"/>
</dbReference>
<dbReference type="CDD" id="cd07720">
    <property type="entry name" value="OPHC2-like_MBL-fold"/>
    <property type="match status" value="1"/>
</dbReference>
<evidence type="ECO:0000256" key="4">
    <source>
        <dbReference type="ARBA" id="ARBA00022833"/>
    </source>
</evidence>
<dbReference type="KEGG" id="chih:GWR21_08700"/>
<dbReference type="EMBL" id="CP048113">
    <property type="protein sequence ID" value="QHS59668.1"/>
    <property type="molecule type" value="Genomic_DNA"/>
</dbReference>
<evidence type="ECO:0000256" key="2">
    <source>
        <dbReference type="ARBA" id="ARBA00022723"/>
    </source>
</evidence>
<protein>
    <submittedName>
        <fullName evidence="7">MBL fold metallo-hydrolase</fullName>
    </submittedName>
</protein>
<gene>
    <name evidence="7" type="ORF">GWR21_08700</name>
</gene>
<reference evidence="7 8" key="1">
    <citation type="submission" date="2020-01" db="EMBL/GenBank/DDBJ databases">
        <title>Complete genome sequence of Chitinophaga sp. H33E-04 isolated from quinoa roots.</title>
        <authorList>
            <person name="Weon H.-Y."/>
            <person name="Lee S.A."/>
        </authorList>
    </citation>
    <scope>NUCLEOTIDE SEQUENCE [LARGE SCALE GENOMIC DNA]</scope>
    <source>
        <strain evidence="7 8">H33E-04</strain>
    </source>
</reference>
<accession>A0A6B9ZBJ3</accession>
<dbReference type="InterPro" id="IPR001279">
    <property type="entry name" value="Metallo-B-lactamas"/>
</dbReference>
<keyword evidence="8" id="KW-1185">Reference proteome</keyword>
<evidence type="ECO:0000313" key="8">
    <source>
        <dbReference type="Proteomes" id="UP000476411"/>
    </source>
</evidence>
<keyword evidence="4" id="KW-0862">Zinc</keyword>
<dbReference type="Gene3D" id="3.60.15.10">
    <property type="entry name" value="Ribonuclease Z/Hydroxyacylglutathione hydrolase-like"/>
    <property type="match status" value="1"/>
</dbReference>
<dbReference type="GO" id="GO:0016787">
    <property type="term" value="F:hydrolase activity"/>
    <property type="evidence" value="ECO:0007669"/>
    <property type="project" value="UniProtKB-KW"/>
</dbReference>
<feature type="chain" id="PRO_5025365035" evidence="5">
    <location>
        <begin position="27"/>
        <end position="323"/>
    </location>
</feature>
<keyword evidence="5" id="KW-0732">Signal</keyword>
<dbReference type="PANTHER" id="PTHR42978">
    <property type="entry name" value="QUORUM-QUENCHING LACTONASE YTNP-RELATED-RELATED"/>
    <property type="match status" value="1"/>
</dbReference>
<evidence type="ECO:0000256" key="5">
    <source>
        <dbReference type="SAM" id="SignalP"/>
    </source>
</evidence>
<dbReference type="SMART" id="SM00849">
    <property type="entry name" value="Lactamase_B"/>
    <property type="match status" value="1"/>
</dbReference>